<dbReference type="AlphaFoldDB" id="A0A3M7PT24"/>
<name>A0A3M7PT24_BRAPC</name>
<keyword evidence="2" id="KW-1185">Reference proteome</keyword>
<gene>
    <name evidence="1" type="ORF">BpHYR1_048989</name>
</gene>
<evidence type="ECO:0000313" key="1">
    <source>
        <dbReference type="EMBL" id="RNA02266.1"/>
    </source>
</evidence>
<dbReference type="EMBL" id="REGN01008953">
    <property type="protein sequence ID" value="RNA02266.1"/>
    <property type="molecule type" value="Genomic_DNA"/>
</dbReference>
<sequence>MFWSVQINALNRLNFVEFCRISILVVQRMYQLLQFTENVLVLQNLIFVLNFSQLNFLSMPSLLFFDHHWWTHDNNNKTKKGCMSNFSIL</sequence>
<organism evidence="1 2">
    <name type="scientific">Brachionus plicatilis</name>
    <name type="common">Marine rotifer</name>
    <name type="synonym">Brachionus muelleri</name>
    <dbReference type="NCBI Taxonomy" id="10195"/>
    <lineage>
        <taxon>Eukaryota</taxon>
        <taxon>Metazoa</taxon>
        <taxon>Spiralia</taxon>
        <taxon>Gnathifera</taxon>
        <taxon>Rotifera</taxon>
        <taxon>Eurotatoria</taxon>
        <taxon>Monogononta</taxon>
        <taxon>Pseudotrocha</taxon>
        <taxon>Ploima</taxon>
        <taxon>Brachionidae</taxon>
        <taxon>Brachionus</taxon>
    </lineage>
</organism>
<accession>A0A3M7PT24</accession>
<dbReference type="Proteomes" id="UP000276133">
    <property type="component" value="Unassembled WGS sequence"/>
</dbReference>
<comment type="caution">
    <text evidence="1">The sequence shown here is derived from an EMBL/GenBank/DDBJ whole genome shotgun (WGS) entry which is preliminary data.</text>
</comment>
<protein>
    <submittedName>
        <fullName evidence="1">Uncharacterized protein</fullName>
    </submittedName>
</protein>
<proteinExistence type="predicted"/>
<evidence type="ECO:0000313" key="2">
    <source>
        <dbReference type="Proteomes" id="UP000276133"/>
    </source>
</evidence>
<reference evidence="1 2" key="1">
    <citation type="journal article" date="2018" name="Sci. Rep.">
        <title>Genomic signatures of local adaptation to the degree of environmental predictability in rotifers.</title>
        <authorList>
            <person name="Franch-Gras L."/>
            <person name="Hahn C."/>
            <person name="Garcia-Roger E.M."/>
            <person name="Carmona M.J."/>
            <person name="Serra M."/>
            <person name="Gomez A."/>
        </authorList>
    </citation>
    <scope>NUCLEOTIDE SEQUENCE [LARGE SCALE GENOMIC DNA]</scope>
    <source>
        <strain evidence="1">HYR1</strain>
    </source>
</reference>